<proteinExistence type="predicted"/>
<sequence>FMNFLFFYNGPYAGFIILEWWAAADLNLLYISSHSTFSCNVMSCNVCFLRTLPASLVIVRMGPMVLFKVYGI</sequence>
<evidence type="ECO:0000313" key="1">
    <source>
        <dbReference type="EMBL" id="ELR47699.1"/>
    </source>
</evidence>
<dbReference type="EMBL" id="JH882974">
    <property type="protein sequence ID" value="ELR47699.1"/>
    <property type="molecule type" value="Genomic_DNA"/>
</dbReference>
<reference evidence="1 2" key="1">
    <citation type="journal article" date="2012" name="Nat. Genet.">
        <title>The yak genome and adaptation to life at high altitude.</title>
        <authorList>
            <person name="Qiu Q."/>
            <person name="Zhang G."/>
            <person name="Ma T."/>
            <person name="Qian W."/>
            <person name="Wang J."/>
            <person name="Ye Z."/>
            <person name="Cao C."/>
            <person name="Hu Q."/>
            <person name="Kim J."/>
            <person name="Larkin D.M."/>
            <person name="Auvil L."/>
            <person name="Capitanu B."/>
            <person name="Ma J."/>
            <person name="Lewin H.A."/>
            <person name="Qian X."/>
            <person name="Lang Y."/>
            <person name="Zhou R."/>
            <person name="Wang L."/>
            <person name="Wang K."/>
            <person name="Xia J."/>
            <person name="Liao S."/>
            <person name="Pan S."/>
            <person name="Lu X."/>
            <person name="Hou H."/>
            <person name="Wang Y."/>
            <person name="Zang X."/>
            <person name="Yin Y."/>
            <person name="Ma H."/>
            <person name="Zhang J."/>
            <person name="Wang Z."/>
            <person name="Zhang Y."/>
            <person name="Zhang D."/>
            <person name="Yonezawa T."/>
            <person name="Hasegawa M."/>
            <person name="Zhong Y."/>
            <person name="Liu W."/>
            <person name="Zhang Y."/>
            <person name="Huang Z."/>
            <person name="Zhang S."/>
            <person name="Long R."/>
            <person name="Yang H."/>
            <person name="Wang J."/>
            <person name="Lenstra J.A."/>
            <person name="Cooper D.N."/>
            <person name="Wu Y."/>
            <person name="Wang J."/>
            <person name="Shi P."/>
            <person name="Wang J."/>
            <person name="Liu J."/>
        </authorList>
    </citation>
    <scope>NUCLEOTIDE SEQUENCE [LARGE SCALE GENOMIC DNA]</scope>
    <source>
        <strain evidence="2">yakQH1</strain>
    </source>
</reference>
<feature type="non-terminal residue" evidence="1">
    <location>
        <position position="72"/>
    </location>
</feature>
<dbReference type="AlphaFoldDB" id="L8HWL3"/>
<accession>L8HWL3</accession>
<feature type="non-terminal residue" evidence="1">
    <location>
        <position position="1"/>
    </location>
</feature>
<gene>
    <name evidence="1" type="ORF">M91_19802</name>
</gene>
<evidence type="ECO:0000313" key="2">
    <source>
        <dbReference type="Proteomes" id="UP000011080"/>
    </source>
</evidence>
<dbReference type="Proteomes" id="UP000011080">
    <property type="component" value="Unassembled WGS sequence"/>
</dbReference>
<organism evidence="1 2">
    <name type="scientific">Bos mutus</name>
    <name type="common">wild yak</name>
    <dbReference type="NCBI Taxonomy" id="72004"/>
    <lineage>
        <taxon>Eukaryota</taxon>
        <taxon>Metazoa</taxon>
        <taxon>Chordata</taxon>
        <taxon>Craniata</taxon>
        <taxon>Vertebrata</taxon>
        <taxon>Euteleostomi</taxon>
        <taxon>Mammalia</taxon>
        <taxon>Eutheria</taxon>
        <taxon>Laurasiatheria</taxon>
        <taxon>Artiodactyla</taxon>
        <taxon>Ruminantia</taxon>
        <taxon>Pecora</taxon>
        <taxon>Bovidae</taxon>
        <taxon>Bovinae</taxon>
        <taxon>Bos</taxon>
    </lineage>
</organism>
<protein>
    <submittedName>
        <fullName evidence="1">Uncharacterized protein</fullName>
    </submittedName>
</protein>
<name>L8HWL3_9CETA</name>